<evidence type="ECO:0000259" key="12">
    <source>
        <dbReference type="PROSITE" id="PS51918"/>
    </source>
</evidence>
<protein>
    <recommendedName>
        <fullName evidence="9">Lipoyl synthase, mitochondrial</fullName>
        <ecNumber evidence="9">2.8.1.8</ecNumber>
    </recommendedName>
    <alternativeName>
        <fullName evidence="9">Lipoate synthase</fullName>
        <shortName evidence="9">LS</shortName>
        <shortName evidence="9">Lip-syn</shortName>
    </alternativeName>
    <alternativeName>
        <fullName evidence="9">Lipoic acid synthase</fullName>
    </alternativeName>
</protein>
<dbReference type="CDD" id="cd01335">
    <property type="entry name" value="Radical_SAM"/>
    <property type="match status" value="1"/>
</dbReference>
<feature type="binding site" evidence="9">
    <location>
        <position position="161"/>
    </location>
    <ligand>
        <name>[4Fe-4S] cluster</name>
        <dbReference type="ChEBI" id="CHEBI:49883"/>
        <label>1</label>
    </ligand>
</feature>
<evidence type="ECO:0000256" key="5">
    <source>
        <dbReference type="ARBA" id="ARBA00022723"/>
    </source>
</evidence>
<comment type="caution">
    <text evidence="13">The sequence shown here is derived from an EMBL/GenBank/DDBJ whole genome shotgun (WGS) entry which is preliminary data.</text>
</comment>
<dbReference type="NCBIfam" id="NF004019">
    <property type="entry name" value="PRK05481.1"/>
    <property type="match status" value="1"/>
</dbReference>
<keyword evidence="4 9" id="KW-0949">S-adenosyl-L-methionine</keyword>
<dbReference type="GO" id="GO:0009249">
    <property type="term" value="P:protein lipoylation"/>
    <property type="evidence" value="ECO:0007669"/>
    <property type="project" value="UniProtKB-UniRule"/>
</dbReference>
<comment type="similarity">
    <text evidence="9">Belongs to the radical SAM superfamily. Lipoyl synthase family.</text>
</comment>
<comment type="function">
    <text evidence="9">Catalyzes the radical-mediated insertion of two sulfur atoms into the C-6 and C-8 positions of the octanoyl moiety bound to the lipoyl domains of lipoate-dependent enzymes, thereby converting the octanoylated domains into lipoylated derivatives.</text>
</comment>
<dbReference type="InterPro" id="IPR003698">
    <property type="entry name" value="Lipoyl_synth"/>
</dbReference>
<dbReference type="FunFam" id="3.20.20.70:FF:000036">
    <property type="entry name" value="Lipoyl synthase, mitochondrial"/>
    <property type="match status" value="1"/>
</dbReference>
<dbReference type="Proteomes" id="UP000693970">
    <property type="component" value="Unassembled WGS sequence"/>
</dbReference>
<dbReference type="InterPro" id="IPR031691">
    <property type="entry name" value="LIAS_N"/>
</dbReference>
<evidence type="ECO:0000256" key="9">
    <source>
        <dbReference type="HAMAP-Rule" id="MF_03123"/>
    </source>
</evidence>
<comment type="cofactor">
    <cofactor evidence="9">
        <name>[4Fe-4S] cluster</name>
        <dbReference type="ChEBI" id="CHEBI:49883"/>
    </cofactor>
    <text evidence="9">Binds 2 [4Fe-4S] clusters per subunit. One cluster is coordinated with 3 cysteines and an exchangeable S-adenosyl-L-methionine.</text>
</comment>
<keyword evidence="14" id="KW-1185">Reference proteome</keyword>
<keyword evidence="9" id="KW-0496">Mitochondrion</keyword>
<reference evidence="13" key="2">
    <citation type="submission" date="2021-04" db="EMBL/GenBank/DDBJ databases">
        <authorList>
            <person name="Podell S."/>
        </authorList>
    </citation>
    <scope>NUCLEOTIDE SEQUENCE</scope>
    <source>
        <strain evidence="13">Hildebrandi</strain>
    </source>
</reference>
<dbReference type="NCBIfam" id="TIGR00510">
    <property type="entry name" value="lipA"/>
    <property type="match status" value="1"/>
</dbReference>
<feature type="binding site" evidence="9">
    <location>
        <position position="402"/>
    </location>
    <ligand>
        <name>[4Fe-4S] cluster</name>
        <dbReference type="ChEBI" id="CHEBI:49883"/>
        <label>1</label>
    </ligand>
</feature>
<dbReference type="HAMAP" id="MF_00206">
    <property type="entry name" value="Lipoyl_synth"/>
    <property type="match status" value="1"/>
</dbReference>
<feature type="signal peptide" evidence="11">
    <location>
        <begin position="1"/>
        <end position="21"/>
    </location>
</feature>
<gene>
    <name evidence="13" type="ORF">IV203_037212</name>
</gene>
<feature type="binding site" evidence="9">
    <location>
        <position position="172"/>
    </location>
    <ligand>
        <name>[4Fe-4S] cluster</name>
        <dbReference type="ChEBI" id="CHEBI:49883"/>
        <label>1</label>
    </ligand>
</feature>
<feature type="binding site" evidence="9">
    <location>
        <position position="187"/>
    </location>
    <ligand>
        <name>[4Fe-4S] cluster</name>
        <dbReference type="ChEBI" id="CHEBI:49883"/>
        <label>2</label>
        <note>4Fe-4S-S-AdoMet</note>
    </ligand>
</feature>
<dbReference type="SFLD" id="SFLDF00271">
    <property type="entry name" value="lipoyl_synthase"/>
    <property type="match status" value="1"/>
</dbReference>
<dbReference type="SMART" id="SM00729">
    <property type="entry name" value="Elp3"/>
    <property type="match status" value="1"/>
</dbReference>
<evidence type="ECO:0000256" key="6">
    <source>
        <dbReference type="ARBA" id="ARBA00023004"/>
    </source>
</evidence>
<feature type="domain" description="Radical SAM core" evidence="12">
    <location>
        <begin position="173"/>
        <end position="391"/>
    </location>
</feature>
<dbReference type="InterPro" id="IPR007197">
    <property type="entry name" value="rSAM"/>
</dbReference>
<dbReference type="NCBIfam" id="NF009544">
    <property type="entry name" value="PRK12928.1"/>
    <property type="match status" value="1"/>
</dbReference>
<dbReference type="PANTHER" id="PTHR10949">
    <property type="entry name" value="LIPOYL SYNTHASE"/>
    <property type="match status" value="1"/>
</dbReference>
<evidence type="ECO:0000256" key="3">
    <source>
        <dbReference type="ARBA" id="ARBA00022679"/>
    </source>
</evidence>
<dbReference type="EMBL" id="JAGRRH010000009">
    <property type="protein sequence ID" value="KAG7364010.1"/>
    <property type="molecule type" value="Genomic_DNA"/>
</dbReference>
<dbReference type="GO" id="GO:0046872">
    <property type="term" value="F:metal ion binding"/>
    <property type="evidence" value="ECO:0007669"/>
    <property type="project" value="UniProtKB-KW"/>
</dbReference>
<name>A0A9K3LKB1_9STRA</name>
<dbReference type="GO" id="GO:0016992">
    <property type="term" value="F:lipoate synthase activity"/>
    <property type="evidence" value="ECO:0007669"/>
    <property type="project" value="UniProtKB-UniRule"/>
</dbReference>
<organism evidence="13 14">
    <name type="scientific">Nitzschia inconspicua</name>
    <dbReference type="NCBI Taxonomy" id="303405"/>
    <lineage>
        <taxon>Eukaryota</taxon>
        <taxon>Sar</taxon>
        <taxon>Stramenopiles</taxon>
        <taxon>Ochrophyta</taxon>
        <taxon>Bacillariophyta</taxon>
        <taxon>Bacillariophyceae</taxon>
        <taxon>Bacillariophycidae</taxon>
        <taxon>Bacillariales</taxon>
        <taxon>Bacillariaceae</taxon>
        <taxon>Nitzschia</taxon>
    </lineage>
</organism>
<dbReference type="AlphaFoldDB" id="A0A9K3LKB1"/>
<keyword evidence="5 9" id="KW-0479">Metal-binding</keyword>
<reference evidence="13" key="1">
    <citation type="journal article" date="2021" name="Sci. Rep.">
        <title>Diploid genomic architecture of Nitzschia inconspicua, an elite biomass production diatom.</title>
        <authorList>
            <person name="Oliver A."/>
            <person name="Podell S."/>
            <person name="Pinowska A."/>
            <person name="Traller J.C."/>
            <person name="Smith S.R."/>
            <person name="McClure R."/>
            <person name="Beliaev A."/>
            <person name="Bohutskyi P."/>
            <person name="Hill E.A."/>
            <person name="Rabines A."/>
            <person name="Zheng H."/>
            <person name="Allen L.Z."/>
            <person name="Kuo A."/>
            <person name="Grigoriev I.V."/>
            <person name="Allen A.E."/>
            <person name="Hazlebeck D."/>
            <person name="Allen E.E."/>
        </authorList>
    </citation>
    <scope>NUCLEOTIDE SEQUENCE</scope>
    <source>
        <strain evidence="13">Hildebrandi</strain>
    </source>
</reference>
<evidence type="ECO:0000256" key="11">
    <source>
        <dbReference type="SAM" id="SignalP"/>
    </source>
</evidence>
<evidence type="ECO:0000313" key="14">
    <source>
        <dbReference type="Proteomes" id="UP000693970"/>
    </source>
</evidence>
<evidence type="ECO:0000313" key="13">
    <source>
        <dbReference type="EMBL" id="KAG7364010.1"/>
    </source>
</evidence>
<keyword evidence="3 9" id="KW-0808">Transferase</keyword>
<feature type="binding site" evidence="9">
    <location>
        <position position="191"/>
    </location>
    <ligand>
        <name>[4Fe-4S] cluster</name>
        <dbReference type="ChEBI" id="CHEBI:49883"/>
        <label>2</label>
        <note>4Fe-4S-S-AdoMet</note>
    </ligand>
</feature>
<feature type="binding site" evidence="9">
    <location>
        <position position="166"/>
    </location>
    <ligand>
        <name>[4Fe-4S] cluster</name>
        <dbReference type="ChEBI" id="CHEBI:49883"/>
        <label>1</label>
    </ligand>
</feature>
<dbReference type="OrthoDB" id="3231at2759"/>
<dbReference type="SFLD" id="SFLDG01058">
    <property type="entry name" value="lipoyl_synthase_like"/>
    <property type="match status" value="1"/>
</dbReference>
<evidence type="ECO:0000256" key="2">
    <source>
        <dbReference type="ARBA" id="ARBA00022485"/>
    </source>
</evidence>
<sequence>MRVTATSWALVLSALTGGSDTEVAAWTTTTATTTPIGASSTKTISQKLPTSSSLLVASQDLEETLEARIVEDPSNRSEQQSHTEQEHVPYVIARGDGSTGGGGVPMPRASKDDGLRRPKVNAEMPEGRPSWFRVPAPSLQAESRYNEVKDSLKNLELHTVCEEAQCPNIGECWSGGTGTIMLLGDTCTRGCMFCAVNTDSKPPPPDPFEPFKTAEAVTKWGVDYIVLTSVDRDDIPDGGAQHFAHTVELLKHKKPELLVECLVSDFQGDLRSVETLATSGLDVYAHNVETVERLQKFVRDPRAGYHQSLSTLEHAKKAKPGLYTKTSLMLGLGETKEEVLQTMRDMRAIDVDVVTFGQYLRPTENHLSVVEYIKPEVFDYYRQVGEEMGFKYVASGPMVRSSYKAGEFYLEHMIKTERQAATASSVGSDPI</sequence>
<feature type="binding site" evidence="9">
    <location>
        <position position="194"/>
    </location>
    <ligand>
        <name>[4Fe-4S] cluster</name>
        <dbReference type="ChEBI" id="CHEBI:49883"/>
        <label>2</label>
        <note>4Fe-4S-S-AdoMet</note>
    </ligand>
</feature>
<feature type="chain" id="PRO_5039945683" description="Lipoyl synthase, mitochondrial" evidence="11">
    <location>
        <begin position="22"/>
        <end position="431"/>
    </location>
</feature>
<evidence type="ECO:0000256" key="10">
    <source>
        <dbReference type="SAM" id="MobiDB-lite"/>
    </source>
</evidence>
<comment type="catalytic activity">
    <reaction evidence="8 9">
        <text>[[Fe-S] cluster scaffold protein carrying a second [4Fe-4S](2+) cluster] + N(6)-octanoyl-L-lysyl-[protein] + 2 oxidized [2Fe-2S]-[ferredoxin] + 2 S-adenosyl-L-methionine + 4 H(+) = [[Fe-S] cluster scaffold protein] + N(6)-[(R)-dihydrolipoyl]-L-lysyl-[protein] + 4 Fe(3+) + 2 hydrogen sulfide + 2 5'-deoxyadenosine + 2 L-methionine + 2 reduced [2Fe-2S]-[ferredoxin]</text>
        <dbReference type="Rhea" id="RHEA:16585"/>
        <dbReference type="Rhea" id="RHEA-COMP:9928"/>
        <dbReference type="Rhea" id="RHEA-COMP:10000"/>
        <dbReference type="Rhea" id="RHEA-COMP:10001"/>
        <dbReference type="Rhea" id="RHEA-COMP:10475"/>
        <dbReference type="Rhea" id="RHEA-COMP:14568"/>
        <dbReference type="Rhea" id="RHEA-COMP:14569"/>
        <dbReference type="ChEBI" id="CHEBI:15378"/>
        <dbReference type="ChEBI" id="CHEBI:17319"/>
        <dbReference type="ChEBI" id="CHEBI:29034"/>
        <dbReference type="ChEBI" id="CHEBI:29919"/>
        <dbReference type="ChEBI" id="CHEBI:33722"/>
        <dbReference type="ChEBI" id="CHEBI:33737"/>
        <dbReference type="ChEBI" id="CHEBI:33738"/>
        <dbReference type="ChEBI" id="CHEBI:57844"/>
        <dbReference type="ChEBI" id="CHEBI:59789"/>
        <dbReference type="ChEBI" id="CHEBI:78809"/>
        <dbReference type="ChEBI" id="CHEBI:83100"/>
        <dbReference type="EC" id="2.8.1.8"/>
    </reaction>
</comment>
<proteinExistence type="inferred from homology"/>
<evidence type="ECO:0000256" key="7">
    <source>
        <dbReference type="ARBA" id="ARBA00023014"/>
    </source>
</evidence>
<comment type="pathway">
    <text evidence="9">Protein modification; protein lipoylation via endogenous pathway; protein N(6)-(lipoyl)lysine from octanoyl-[acyl-carrier-protein]: step 2/2.</text>
</comment>
<dbReference type="GO" id="GO:0005739">
    <property type="term" value="C:mitochondrion"/>
    <property type="evidence" value="ECO:0007669"/>
    <property type="project" value="UniProtKB-SubCell"/>
</dbReference>
<dbReference type="EC" id="2.8.1.8" evidence="9"/>
<keyword evidence="11" id="KW-0732">Signal</keyword>
<dbReference type="PANTHER" id="PTHR10949:SF0">
    <property type="entry name" value="LIPOYL SYNTHASE, MITOCHONDRIAL"/>
    <property type="match status" value="1"/>
</dbReference>
<feature type="region of interest" description="Disordered" evidence="10">
    <location>
        <begin position="71"/>
        <end position="133"/>
    </location>
</feature>
<keyword evidence="6 9" id="KW-0408">Iron</keyword>
<dbReference type="Pfam" id="PF16881">
    <property type="entry name" value="LIAS_N"/>
    <property type="match status" value="1"/>
</dbReference>
<dbReference type="InterPro" id="IPR006638">
    <property type="entry name" value="Elp3/MiaA/NifB-like_rSAM"/>
</dbReference>
<keyword evidence="2 9" id="KW-0004">4Fe-4S</keyword>
<accession>A0A9K3LKB1</accession>
<dbReference type="Pfam" id="PF04055">
    <property type="entry name" value="Radical_SAM"/>
    <property type="match status" value="1"/>
</dbReference>
<keyword evidence="7 9" id="KW-0411">Iron-sulfur</keyword>
<evidence type="ECO:0000256" key="8">
    <source>
        <dbReference type="ARBA" id="ARBA00047326"/>
    </source>
</evidence>
<dbReference type="GO" id="GO:0051539">
    <property type="term" value="F:4 iron, 4 sulfur cluster binding"/>
    <property type="evidence" value="ECO:0007669"/>
    <property type="project" value="UniProtKB-UniRule"/>
</dbReference>
<feature type="compositionally biased region" description="Basic and acidic residues" evidence="10">
    <location>
        <begin position="71"/>
        <end position="87"/>
    </location>
</feature>
<dbReference type="SFLD" id="SFLDS00029">
    <property type="entry name" value="Radical_SAM"/>
    <property type="match status" value="1"/>
</dbReference>
<dbReference type="PROSITE" id="PS51918">
    <property type="entry name" value="RADICAL_SAM"/>
    <property type="match status" value="1"/>
</dbReference>
<evidence type="ECO:0000256" key="4">
    <source>
        <dbReference type="ARBA" id="ARBA00022691"/>
    </source>
</evidence>
<evidence type="ECO:0000256" key="1">
    <source>
        <dbReference type="ARBA" id="ARBA00004173"/>
    </source>
</evidence>
<comment type="subcellular location">
    <subcellularLocation>
        <location evidence="1 9">Mitochondrion</location>
    </subcellularLocation>
</comment>